<proteinExistence type="predicted"/>
<dbReference type="GO" id="GO:0003755">
    <property type="term" value="F:peptidyl-prolyl cis-trans isomerase activity"/>
    <property type="evidence" value="ECO:0007669"/>
    <property type="project" value="UniProtKB-KW"/>
</dbReference>
<dbReference type="InterPro" id="IPR000297">
    <property type="entry name" value="PPIase_PpiC"/>
</dbReference>
<organism evidence="4 5">
    <name type="scientific">Xylanibacter ruminicola</name>
    <name type="common">Prevotella ruminicola</name>
    <dbReference type="NCBI Taxonomy" id="839"/>
    <lineage>
        <taxon>Bacteria</taxon>
        <taxon>Pseudomonadati</taxon>
        <taxon>Bacteroidota</taxon>
        <taxon>Bacteroidia</taxon>
        <taxon>Bacteroidales</taxon>
        <taxon>Prevotellaceae</taxon>
        <taxon>Xylanibacter</taxon>
    </lineage>
</organism>
<keyword evidence="1" id="KW-0697">Rotamase</keyword>
<evidence type="ECO:0000313" key="4">
    <source>
        <dbReference type="EMBL" id="SEA88923.1"/>
    </source>
</evidence>
<dbReference type="PROSITE" id="PS50198">
    <property type="entry name" value="PPIC_PPIASE_2"/>
    <property type="match status" value="1"/>
</dbReference>
<dbReference type="PANTHER" id="PTHR47245">
    <property type="entry name" value="PEPTIDYLPROLYL ISOMERASE"/>
    <property type="match status" value="1"/>
</dbReference>
<dbReference type="AlphaFoldDB" id="A0A1H4EV96"/>
<dbReference type="EMBL" id="FNRF01000006">
    <property type="protein sequence ID" value="SEA88923.1"/>
    <property type="molecule type" value="Genomic_DNA"/>
</dbReference>
<dbReference type="InterPro" id="IPR046357">
    <property type="entry name" value="PPIase_dom_sf"/>
</dbReference>
<dbReference type="Proteomes" id="UP000182257">
    <property type="component" value="Unassembled WGS sequence"/>
</dbReference>
<name>A0A1H4EV96_XYLRU</name>
<keyword evidence="2" id="KW-0732">Signal</keyword>
<feature type="chain" id="PRO_5010158313" evidence="2">
    <location>
        <begin position="23"/>
        <end position="478"/>
    </location>
</feature>
<dbReference type="InterPro" id="IPR050245">
    <property type="entry name" value="PrsA_foldase"/>
</dbReference>
<evidence type="ECO:0000256" key="2">
    <source>
        <dbReference type="SAM" id="SignalP"/>
    </source>
</evidence>
<evidence type="ECO:0000256" key="1">
    <source>
        <dbReference type="PROSITE-ProRule" id="PRU00278"/>
    </source>
</evidence>
<feature type="domain" description="PpiC" evidence="3">
    <location>
        <begin position="128"/>
        <end position="230"/>
    </location>
</feature>
<dbReference type="Pfam" id="PF00639">
    <property type="entry name" value="Rotamase"/>
    <property type="match status" value="1"/>
</dbReference>
<sequence>MMRQLTIALSLFAAITSQQTMAQTTDPVVMTVAGVPVSRSEFEYSYNKNNGEGVIDKLSVDEYVTLFINYKLKVAAALDAKLDTLSSFRQEYQMYRDQQVRPTMVTDAEVLDQARQMYDRTQAMIGSRGLVRPAHILLKLSTQATVQQQEKIHQRIDSVYRALQAGADFAELAKKVSEDTGSAVRGGELPWIAPSQTQKEFEDVAYSLAPGQLSQPFLSPVGYHIILMKERKQLEPFDSLKQGIIASLERHGIRNEIADMKLRNRVAASAGKLKANDVMQQKADSVAAVNIELKYLFKEYHDGLLLYEISNREVWSKAQNDEIALKAWFDTHKKKYTWKEPRYRGIAYHVKTKQDVKAVKQCVKNLPFDQWAEALRTTFNPDSVIRIRVEKGLFKLGDNPTIDKMVFKQATSSTPDANYPIDAVYGKKLKRPDNYQDVRQQVVEDLQDYLEQEWVDALRHRYHVEVNQEILKTVNKHL</sequence>
<feature type="signal peptide" evidence="2">
    <location>
        <begin position="1"/>
        <end position="22"/>
    </location>
</feature>
<evidence type="ECO:0000259" key="3">
    <source>
        <dbReference type="PROSITE" id="PS50198"/>
    </source>
</evidence>
<dbReference type="SUPFAM" id="SSF54534">
    <property type="entry name" value="FKBP-like"/>
    <property type="match status" value="1"/>
</dbReference>
<accession>A0A1H4EV96</accession>
<reference evidence="4 5" key="1">
    <citation type="submission" date="2016-10" db="EMBL/GenBank/DDBJ databases">
        <authorList>
            <person name="de Groot N.N."/>
        </authorList>
    </citation>
    <scope>NUCLEOTIDE SEQUENCE [LARGE SCALE GENOMIC DNA]</scope>
    <source>
        <strain evidence="4 5">D31d</strain>
    </source>
</reference>
<protein>
    <submittedName>
        <fullName evidence="4">Peptidyl-prolyl cis-trans isomerase SurA</fullName>
    </submittedName>
</protein>
<keyword evidence="1 4" id="KW-0413">Isomerase</keyword>
<dbReference type="PANTHER" id="PTHR47245:SF2">
    <property type="entry name" value="PEPTIDYL-PROLYL CIS-TRANS ISOMERASE HP_0175-RELATED"/>
    <property type="match status" value="1"/>
</dbReference>
<dbReference type="Gene3D" id="3.10.50.40">
    <property type="match status" value="1"/>
</dbReference>
<evidence type="ECO:0000313" key="5">
    <source>
        <dbReference type="Proteomes" id="UP000182257"/>
    </source>
</evidence>
<gene>
    <name evidence="4" type="ORF">SAMN05216462_2992</name>
</gene>